<dbReference type="InParanoid" id="A0A3Q1IUH3"/>
<evidence type="ECO:0000256" key="7">
    <source>
        <dbReference type="ARBA" id="ARBA00023054"/>
    </source>
</evidence>
<dbReference type="GO" id="GO:0031262">
    <property type="term" value="C:Ndc80 complex"/>
    <property type="evidence" value="ECO:0007669"/>
    <property type="project" value="InterPro"/>
</dbReference>
<evidence type="ECO:0000256" key="13">
    <source>
        <dbReference type="SAM" id="Coils"/>
    </source>
</evidence>
<evidence type="ECO:0000256" key="10">
    <source>
        <dbReference type="ARBA" id="ARBA00045419"/>
    </source>
</evidence>
<dbReference type="FunCoup" id="A0A3Q1IUH3">
    <property type="interactions" value="213"/>
</dbReference>
<evidence type="ECO:0000256" key="8">
    <source>
        <dbReference type="ARBA" id="ARBA00023306"/>
    </source>
</evidence>
<evidence type="ECO:0000313" key="16">
    <source>
        <dbReference type="Proteomes" id="UP000265040"/>
    </source>
</evidence>
<dbReference type="AlphaFoldDB" id="A0A3Q1IUH3"/>
<evidence type="ECO:0000256" key="11">
    <source>
        <dbReference type="ARBA" id="ARBA00065771"/>
    </source>
</evidence>
<keyword evidence="5 12" id="KW-0132">Cell division</keyword>
<protein>
    <recommendedName>
        <fullName evidence="3 12">Kinetochore protein SPC25</fullName>
    </recommendedName>
</protein>
<dbReference type="InterPro" id="IPR013255">
    <property type="entry name" value="Spc25_C"/>
</dbReference>
<reference evidence="15" key="1">
    <citation type="submission" date="2021-04" db="EMBL/GenBank/DDBJ databases">
        <authorList>
            <consortium name="Wellcome Sanger Institute Data Sharing"/>
        </authorList>
    </citation>
    <scope>NUCLEOTIDE SEQUENCE [LARGE SCALE GENOMIC DNA]</scope>
</reference>
<evidence type="ECO:0000256" key="9">
    <source>
        <dbReference type="ARBA" id="ARBA00023328"/>
    </source>
</evidence>
<evidence type="ECO:0000313" key="15">
    <source>
        <dbReference type="Ensembl" id="ENSATEP00000025717.1"/>
    </source>
</evidence>
<reference evidence="15" key="3">
    <citation type="submission" date="2025-09" db="UniProtKB">
        <authorList>
            <consortium name="Ensembl"/>
        </authorList>
    </citation>
    <scope>IDENTIFICATION</scope>
</reference>
<gene>
    <name evidence="15" type="primary">SPC25</name>
</gene>
<dbReference type="OMA" id="KNINEFW"/>
<accession>A0A3Q1IUH3</accession>
<organism evidence="15 16">
    <name type="scientific">Anabas testudineus</name>
    <name type="common">Climbing perch</name>
    <name type="synonym">Anthias testudineus</name>
    <dbReference type="NCBI Taxonomy" id="64144"/>
    <lineage>
        <taxon>Eukaryota</taxon>
        <taxon>Metazoa</taxon>
        <taxon>Chordata</taxon>
        <taxon>Craniata</taxon>
        <taxon>Vertebrata</taxon>
        <taxon>Euteleostomi</taxon>
        <taxon>Actinopterygii</taxon>
        <taxon>Neopterygii</taxon>
        <taxon>Teleostei</taxon>
        <taxon>Neoteleostei</taxon>
        <taxon>Acanthomorphata</taxon>
        <taxon>Anabantaria</taxon>
        <taxon>Anabantiformes</taxon>
        <taxon>Anabantoidei</taxon>
        <taxon>Anabantidae</taxon>
        <taxon>Anabas</taxon>
    </lineage>
</organism>
<evidence type="ECO:0000256" key="6">
    <source>
        <dbReference type="ARBA" id="ARBA00022776"/>
    </source>
</evidence>
<keyword evidence="12" id="KW-0539">Nucleus</keyword>
<keyword evidence="9 12" id="KW-0137">Centromere</keyword>
<dbReference type="Proteomes" id="UP000265040">
    <property type="component" value="Chromosome 21"/>
</dbReference>
<feature type="domain" description="Chromosome segregation protein Spc25 C-terminal" evidence="14">
    <location>
        <begin position="152"/>
        <end position="220"/>
    </location>
</feature>
<dbReference type="GO" id="GO:0005634">
    <property type="term" value="C:nucleus"/>
    <property type="evidence" value="ECO:0007669"/>
    <property type="project" value="UniProtKB-SubCell"/>
</dbReference>
<name>A0A3Q1IUH3_ANATE</name>
<comment type="function">
    <text evidence="10">Acts as a component of the essential kinetochore-associated NDC80 complex, which is required for chromosome segregation and spindle checkpoint activity. Required for kinetochore integrity and the organization of stable microtubule binding sites in the outer plate of the kinetochore. The NDC80 complex synergistically enhances the affinity of the SKA1 complex for microtubules and may allow the NDC80 complex to track depolymerizing microtubules.</text>
</comment>
<comment type="subcellular location">
    <subcellularLocation>
        <location evidence="1">Chromosome</location>
        <location evidence="1">Centromere</location>
    </subcellularLocation>
    <subcellularLocation>
        <location evidence="12">Nucleus</location>
    </subcellularLocation>
    <subcellularLocation>
        <location evidence="12">Chromosome</location>
        <location evidence="12">Centromere</location>
        <location evidence="12">Kinetochore</location>
    </subcellularLocation>
</comment>
<keyword evidence="6 12" id="KW-0498">Mitosis</keyword>
<dbReference type="FunFam" id="3.30.457.50:FF:000001">
    <property type="entry name" value="Probable kinetochore protein spc25"/>
    <property type="match status" value="1"/>
</dbReference>
<reference evidence="15" key="2">
    <citation type="submission" date="2025-08" db="UniProtKB">
        <authorList>
            <consortium name="Ensembl"/>
        </authorList>
    </citation>
    <scope>IDENTIFICATION</scope>
</reference>
<evidence type="ECO:0000256" key="5">
    <source>
        <dbReference type="ARBA" id="ARBA00022618"/>
    </source>
</evidence>
<evidence type="ECO:0000256" key="2">
    <source>
        <dbReference type="ARBA" id="ARBA00006379"/>
    </source>
</evidence>
<evidence type="ECO:0000256" key="1">
    <source>
        <dbReference type="ARBA" id="ARBA00004584"/>
    </source>
</evidence>
<dbReference type="GO" id="GO:0051301">
    <property type="term" value="P:cell division"/>
    <property type="evidence" value="ECO:0007669"/>
    <property type="project" value="UniProtKB-UniRule"/>
</dbReference>
<dbReference type="PANTHER" id="PTHR14281">
    <property type="entry name" value="KINETOCHORE PROTEIN SPC25-RELATED"/>
    <property type="match status" value="1"/>
</dbReference>
<evidence type="ECO:0000259" key="14">
    <source>
        <dbReference type="Pfam" id="PF08234"/>
    </source>
</evidence>
<dbReference type="PANTHER" id="PTHR14281:SF0">
    <property type="entry name" value="KINETOCHORE PROTEIN SPC25"/>
    <property type="match status" value="1"/>
</dbReference>
<dbReference type="OrthoDB" id="6353017at2759"/>
<comment type="subunit">
    <text evidence="11">Component of the NDC80 complex, which is composed of ndc80, cdca1, spbc24 and spbc25. The NDC80 complex interacts with mis12 and zwint.</text>
</comment>
<keyword evidence="7 13" id="KW-0175">Coiled coil</keyword>
<feature type="coiled-coil region" evidence="13">
    <location>
        <begin position="95"/>
        <end position="126"/>
    </location>
</feature>
<dbReference type="GeneTree" id="ENSGT00390000002220"/>
<keyword evidence="8 12" id="KW-0131">Cell cycle</keyword>
<evidence type="ECO:0000256" key="3">
    <source>
        <dbReference type="ARBA" id="ARBA00013692"/>
    </source>
</evidence>
<comment type="similarity">
    <text evidence="2 12">Belongs to the SPC25 family.</text>
</comment>
<dbReference type="GO" id="GO:0007059">
    <property type="term" value="P:chromosome segregation"/>
    <property type="evidence" value="ECO:0007669"/>
    <property type="project" value="InterPro"/>
</dbReference>
<keyword evidence="4 12" id="KW-0158">Chromosome</keyword>
<proteinExistence type="inferred from homology"/>
<evidence type="ECO:0000256" key="12">
    <source>
        <dbReference type="RuleBase" id="RU367150"/>
    </source>
</evidence>
<dbReference type="CDD" id="cd23784">
    <property type="entry name" value="RWD_Spc25"/>
    <property type="match status" value="1"/>
</dbReference>
<dbReference type="STRING" id="64144.ENSATEP00000025717"/>
<dbReference type="Gene3D" id="3.30.457.50">
    <property type="entry name" value="Chromosome segregation protein Spc25"/>
    <property type="match status" value="1"/>
</dbReference>
<dbReference type="InterPro" id="IPR045143">
    <property type="entry name" value="Spc25"/>
</dbReference>
<dbReference type="Pfam" id="PF08234">
    <property type="entry name" value="Spindle_Spc25"/>
    <property type="match status" value="1"/>
</dbReference>
<keyword evidence="12" id="KW-0995">Kinetochore</keyword>
<keyword evidence="16" id="KW-1185">Reference proteome</keyword>
<dbReference type="Ensembl" id="ENSATET00000026135.3">
    <property type="protein sequence ID" value="ENSATEP00000025717.1"/>
    <property type="gene ID" value="ENSATEG00000017842.3"/>
</dbReference>
<evidence type="ECO:0000256" key="4">
    <source>
        <dbReference type="ARBA" id="ARBA00022454"/>
    </source>
</evidence>
<sequence>MTSITDPNTSVRFTGAMEEIHNKQLKTYGEIIDTTTELCQSHRQFVKSALDTCLKKCKDDEILFEKIQSFKIDMQQNNELLKEKRHAISDVIAEIQQKEMQKDDVIQKIEKLKEEQIKRKRGLKNLQKARLVFQDHLGLEIRTILGKTQLVKGEKLQFVFRNINPTDQDSAYVVTMGIKEDGSYQIVSSDPALDCLPILESRLQETNNLPAFLANIRKEFISQARR</sequence>